<dbReference type="CDD" id="cd17574">
    <property type="entry name" value="REC_OmpR"/>
    <property type="match status" value="1"/>
</dbReference>
<dbReference type="PROSITE" id="PS50110">
    <property type="entry name" value="RESPONSE_REGULATORY"/>
    <property type="match status" value="1"/>
</dbReference>
<dbReference type="PANTHER" id="PTHR44591">
    <property type="entry name" value="STRESS RESPONSE REGULATOR PROTEIN 1"/>
    <property type="match status" value="1"/>
</dbReference>
<organism evidence="4 5">
    <name type="scientific">Geothrix limicola</name>
    <dbReference type="NCBI Taxonomy" id="2927978"/>
    <lineage>
        <taxon>Bacteria</taxon>
        <taxon>Pseudomonadati</taxon>
        <taxon>Acidobacteriota</taxon>
        <taxon>Holophagae</taxon>
        <taxon>Holophagales</taxon>
        <taxon>Holophagaceae</taxon>
        <taxon>Geothrix</taxon>
    </lineage>
</organism>
<dbReference type="InterPro" id="IPR001789">
    <property type="entry name" value="Sig_transdc_resp-reg_receiver"/>
</dbReference>
<keyword evidence="5" id="KW-1185">Reference proteome</keyword>
<gene>
    <name evidence="4" type="ORF">GETHLI_14320</name>
</gene>
<accession>A0ABQ5QES2</accession>
<dbReference type="InterPro" id="IPR011006">
    <property type="entry name" value="CheY-like_superfamily"/>
</dbReference>
<dbReference type="SUPFAM" id="SSF52172">
    <property type="entry name" value="CheY-like"/>
    <property type="match status" value="1"/>
</dbReference>
<feature type="modified residue" description="4-aspartylphosphate" evidence="2">
    <location>
        <position position="59"/>
    </location>
</feature>
<sequence>MGRNWAEGTTVLAVEDDILTAKLIRARLELEGLRVLEARNGREGLELLKSEGADLISTDLMMPAMDGYRLIREIRELPPPLGHLPVLVLSVNSGEDDMVRCLAAGADDYVLKPLSPQVYIEKLWRLYLRSRR</sequence>
<name>A0ABQ5QES2_9BACT</name>
<evidence type="ECO:0000313" key="5">
    <source>
        <dbReference type="Proteomes" id="UP001165069"/>
    </source>
</evidence>
<comment type="caution">
    <text evidence="4">The sequence shown here is derived from an EMBL/GenBank/DDBJ whole genome shotgun (WGS) entry which is preliminary data.</text>
</comment>
<evidence type="ECO:0000256" key="2">
    <source>
        <dbReference type="PROSITE-ProRule" id="PRU00169"/>
    </source>
</evidence>
<dbReference type="SMART" id="SM00448">
    <property type="entry name" value="REC"/>
    <property type="match status" value="1"/>
</dbReference>
<dbReference type="Pfam" id="PF00072">
    <property type="entry name" value="Response_reg"/>
    <property type="match status" value="1"/>
</dbReference>
<keyword evidence="1 2" id="KW-0597">Phosphoprotein</keyword>
<proteinExistence type="predicted"/>
<dbReference type="EMBL" id="BSDE01000002">
    <property type="protein sequence ID" value="GLH72930.1"/>
    <property type="molecule type" value="Genomic_DNA"/>
</dbReference>
<evidence type="ECO:0000313" key="4">
    <source>
        <dbReference type="EMBL" id="GLH72930.1"/>
    </source>
</evidence>
<dbReference type="RefSeq" id="WP_285573230.1">
    <property type="nucleotide sequence ID" value="NZ_BSDE01000002.1"/>
</dbReference>
<reference evidence="4 5" key="1">
    <citation type="journal article" date="2023" name="Antonie Van Leeuwenhoek">
        <title>Mesoterricola silvestris gen. nov., sp. nov., Mesoterricola sediminis sp. nov., Geothrix oryzae sp. nov., Geothrix edaphica sp. nov., Geothrix rubra sp. nov., and Geothrix limicola sp. nov., six novel members of Acidobacteriota isolated from soils.</title>
        <authorList>
            <person name="Itoh H."/>
            <person name="Sugisawa Y."/>
            <person name="Mise K."/>
            <person name="Xu Z."/>
            <person name="Kuniyasu M."/>
            <person name="Ushijima N."/>
            <person name="Kawano K."/>
            <person name="Kobayashi E."/>
            <person name="Shiratori Y."/>
            <person name="Masuda Y."/>
            <person name="Senoo K."/>
        </authorList>
    </citation>
    <scope>NUCLEOTIDE SEQUENCE [LARGE SCALE GENOMIC DNA]</scope>
    <source>
        <strain evidence="4 5">Red804</strain>
    </source>
</reference>
<protein>
    <recommendedName>
        <fullName evidence="3">Response regulatory domain-containing protein</fullName>
    </recommendedName>
</protein>
<evidence type="ECO:0000259" key="3">
    <source>
        <dbReference type="PROSITE" id="PS50110"/>
    </source>
</evidence>
<dbReference type="InterPro" id="IPR050595">
    <property type="entry name" value="Bact_response_regulator"/>
</dbReference>
<feature type="domain" description="Response regulatory" evidence="3">
    <location>
        <begin position="10"/>
        <end position="127"/>
    </location>
</feature>
<evidence type="ECO:0000256" key="1">
    <source>
        <dbReference type="ARBA" id="ARBA00022553"/>
    </source>
</evidence>
<dbReference type="Proteomes" id="UP001165069">
    <property type="component" value="Unassembled WGS sequence"/>
</dbReference>
<dbReference type="PANTHER" id="PTHR44591:SF3">
    <property type="entry name" value="RESPONSE REGULATORY DOMAIN-CONTAINING PROTEIN"/>
    <property type="match status" value="1"/>
</dbReference>
<dbReference type="Gene3D" id="3.40.50.2300">
    <property type="match status" value="1"/>
</dbReference>